<name>A0A450SH56_9GAMM</name>
<evidence type="ECO:0000313" key="1">
    <source>
        <dbReference type="EMBL" id="VFJ52422.1"/>
    </source>
</evidence>
<proteinExistence type="predicted"/>
<organism evidence="1">
    <name type="scientific">Candidatus Kentrum sp. FM</name>
    <dbReference type="NCBI Taxonomy" id="2126340"/>
    <lineage>
        <taxon>Bacteria</taxon>
        <taxon>Pseudomonadati</taxon>
        <taxon>Pseudomonadota</taxon>
        <taxon>Gammaproteobacteria</taxon>
        <taxon>Candidatus Kentrum</taxon>
    </lineage>
</organism>
<protein>
    <submittedName>
        <fullName evidence="1">Uncharacterized protein</fullName>
    </submittedName>
</protein>
<sequence>MEVNEHFERLSLTYPYLGLGVQDDFCIQLLLPSFLRCKDGYKLATRPSLRLESEQGF</sequence>
<dbReference type="AlphaFoldDB" id="A0A450SH56"/>
<dbReference type="EMBL" id="CAADEZ010000102">
    <property type="protein sequence ID" value="VFJ52422.1"/>
    <property type="molecule type" value="Genomic_DNA"/>
</dbReference>
<accession>A0A450SH56</accession>
<gene>
    <name evidence="1" type="ORF">BECKFM1743A_GA0114220_101024</name>
</gene>
<reference evidence="1" key="1">
    <citation type="submission" date="2019-02" db="EMBL/GenBank/DDBJ databases">
        <authorList>
            <person name="Gruber-Vodicka R. H."/>
            <person name="Seah K. B. B."/>
        </authorList>
    </citation>
    <scope>NUCLEOTIDE SEQUENCE</scope>
    <source>
        <strain evidence="1">BECK_BZ163</strain>
    </source>
</reference>